<name>A0A1A5YJZ3_9BACL</name>
<protein>
    <recommendedName>
        <fullName evidence="1">NAD(P)-binding domain-containing protein</fullName>
    </recommendedName>
</protein>
<accession>A0A1A5YJZ3</accession>
<dbReference type="Pfam" id="PF13460">
    <property type="entry name" value="NAD_binding_10"/>
    <property type="match status" value="1"/>
</dbReference>
<evidence type="ECO:0000313" key="2">
    <source>
        <dbReference type="EMBL" id="OBR65932.1"/>
    </source>
</evidence>
<dbReference type="SUPFAM" id="SSF51735">
    <property type="entry name" value="NAD(P)-binding Rossmann-fold domains"/>
    <property type="match status" value="1"/>
</dbReference>
<gene>
    <name evidence="2" type="ORF">A7K91_18375</name>
</gene>
<keyword evidence="3" id="KW-1185">Reference proteome</keyword>
<dbReference type="CDD" id="cd05244">
    <property type="entry name" value="BVR-B_like_SDR_a"/>
    <property type="match status" value="1"/>
</dbReference>
<evidence type="ECO:0000313" key="3">
    <source>
        <dbReference type="Proteomes" id="UP000092024"/>
    </source>
</evidence>
<reference evidence="2 3" key="1">
    <citation type="submission" date="2016-05" db="EMBL/GenBank/DDBJ databases">
        <title>Paenibacillus oryzae. sp. nov., isolated from the rice root.</title>
        <authorList>
            <person name="Zhang J."/>
            <person name="Zhang X."/>
        </authorList>
    </citation>
    <scope>NUCLEOTIDE SEQUENCE [LARGE SCALE GENOMIC DNA]</scope>
    <source>
        <strain evidence="2 3">1DrF-4</strain>
    </source>
</reference>
<dbReference type="AlphaFoldDB" id="A0A1A5YJZ3"/>
<dbReference type="InterPro" id="IPR051606">
    <property type="entry name" value="Polyketide_Oxido-like"/>
</dbReference>
<dbReference type="Proteomes" id="UP000092024">
    <property type="component" value="Unassembled WGS sequence"/>
</dbReference>
<feature type="domain" description="NAD(P)-binding" evidence="1">
    <location>
        <begin position="7"/>
        <end position="199"/>
    </location>
</feature>
<dbReference type="OrthoDB" id="9785372at2"/>
<dbReference type="InterPro" id="IPR016040">
    <property type="entry name" value="NAD(P)-bd_dom"/>
</dbReference>
<dbReference type="PANTHER" id="PTHR43355:SF2">
    <property type="entry name" value="FLAVIN REDUCTASE (NADPH)"/>
    <property type="match status" value="1"/>
</dbReference>
<organism evidence="2 3">
    <name type="scientific">Paenibacillus oryzae</name>
    <dbReference type="NCBI Taxonomy" id="1844972"/>
    <lineage>
        <taxon>Bacteria</taxon>
        <taxon>Bacillati</taxon>
        <taxon>Bacillota</taxon>
        <taxon>Bacilli</taxon>
        <taxon>Bacillales</taxon>
        <taxon>Paenibacillaceae</taxon>
        <taxon>Paenibacillus</taxon>
    </lineage>
</organism>
<proteinExistence type="predicted"/>
<dbReference type="GO" id="GO:0016646">
    <property type="term" value="F:oxidoreductase activity, acting on the CH-NH group of donors, NAD or NADP as acceptor"/>
    <property type="evidence" value="ECO:0007669"/>
    <property type="project" value="TreeGrafter"/>
</dbReference>
<sequence length="212" mass="22678">MKIAIIGASGKAGKLIAEEALSRGHAVTAFVRDASKISDSRLTVKEQDVFQLTTEDLTPFDVVVNAFGATPGNEAAHVEAGNVLIDALKGVSGTRLFVVGGAGSLYVDEAATVRLMDTPNFPKEYYATASNQGENLNLLQKTAGLNWTFLSPAVFFDPQGKRTGAYKAGKDHLHFNSQGKSYISYSDYAIAVVDEIEEPKSVNARFSVVGEE</sequence>
<evidence type="ECO:0000259" key="1">
    <source>
        <dbReference type="Pfam" id="PF13460"/>
    </source>
</evidence>
<dbReference type="EMBL" id="LYPA01000051">
    <property type="protein sequence ID" value="OBR65932.1"/>
    <property type="molecule type" value="Genomic_DNA"/>
</dbReference>
<comment type="caution">
    <text evidence="2">The sequence shown here is derived from an EMBL/GenBank/DDBJ whole genome shotgun (WGS) entry which is preliminary data.</text>
</comment>
<dbReference type="PANTHER" id="PTHR43355">
    <property type="entry name" value="FLAVIN REDUCTASE (NADPH)"/>
    <property type="match status" value="1"/>
</dbReference>
<dbReference type="STRING" id="1844972.A7K91_18375"/>
<dbReference type="InterPro" id="IPR036291">
    <property type="entry name" value="NAD(P)-bd_dom_sf"/>
</dbReference>
<dbReference type="RefSeq" id="WP_068682592.1">
    <property type="nucleotide sequence ID" value="NZ_LYPA01000051.1"/>
</dbReference>
<dbReference type="Gene3D" id="3.40.50.720">
    <property type="entry name" value="NAD(P)-binding Rossmann-like Domain"/>
    <property type="match status" value="1"/>
</dbReference>